<protein>
    <submittedName>
        <fullName evidence="3">Flagellar biosynthesis protein FlhB</fullName>
    </submittedName>
</protein>
<comment type="caution">
    <text evidence="3">The sequence shown here is derived from an EMBL/GenBank/DDBJ whole genome shotgun (WGS) entry which is preliminary data.</text>
</comment>
<accession>A0ABW8AIA0</accession>
<proteinExistence type="predicted"/>
<feature type="region of interest" description="Disordered" evidence="1">
    <location>
        <begin position="348"/>
        <end position="385"/>
    </location>
</feature>
<dbReference type="PRINTS" id="PR00950">
    <property type="entry name" value="TYPE3IMSPROT"/>
</dbReference>
<dbReference type="InterPro" id="IPR029025">
    <property type="entry name" value="T3SS_substrate_exporter_C"/>
</dbReference>
<reference evidence="3 4" key="1">
    <citation type="submission" date="2024-10" db="EMBL/GenBank/DDBJ databases">
        <title>The Natural Products Discovery Center: Release of the First 8490 Sequenced Strains for Exploring Actinobacteria Biosynthetic Diversity.</title>
        <authorList>
            <person name="Kalkreuter E."/>
            <person name="Kautsar S.A."/>
            <person name="Yang D."/>
            <person name="Bader C.D."/>
            <person name="Teijaro C.N."/>
            <person name="Fluegel L."/>
            <person name="Davis C.M."/>
            <person name="Simpson J.R."/>
            <person name="Lauterbach L."/>
            <person name="Steele A.D."/>
            <person name="Gui C."/>
            <person name="Meng S."/>
            <person name="Li G."/>
            <person name="Viehrig K."/>
            <person name="Ye F."/>
            <person name="Su P."/>
            <person name="Kiefer A.F."/>
            <person name="Nichols A."/>
            <person name="Cepeda A.J."/>
            <person name="Yan W."/>
            <person name="Fan B."/>
            <person name="Jiang Y."/>
            <person name="Adhikari A."/>
            <person name="Zheng C.-J."/>
            <person name="Schuster L."/>
            <person name="Cowan T.M."/>
            <person name="Smanski M.J."/>
            <person name="Chevrette M.G."/>
            <person name="De Carvalho L.P.S."/>
            <person name="Shen B."/>
        </authorList>
    </citation>
    <scope>NUCLEOTIDE SEQUENCE [LARGE SCALE GENOMIC DNA]</scope>
    <source>
        <strain evidence="3 4">NPDC049639</strain>
    </source>
</reference>
<keyword evidence="3" id="KW-0282">Flagellum</keyword>
<keyword evidence="2" id="KW-0472">Membrane</keyword>
<dbReference type="EMBL" id="JBITLV010000001">
    <property type="protein sequence ID" value="MFI7585888.1"/>
    <property type="molecule type" value="Genomic_DNA"/>
</dbReference>
<keyword evidence="4" id="KW-1185">Reference proteome</keyword>
<feature type="region of interest" description="Disordered" evidence="1">
    <location>
        <begin position="1"/>
        <end position="28"/>
    </location>
</feature>
<keyword evidence="2" id="KW-0812">Transmembrane</keyword>
<name>A0ABW8AIA0_9ACTN</name>
<keyword evidence="2" id="KW-1133">Transmembrane helix</keyword>
<evidence type="ECO:0000256" key="1">
    <source>
        <dbReference type="SAM" id="MobiDB-lite"/>
    </source>
</evidence>
<keyword evidence="3" id="KW-0969">Cilium</keyword>
<feature type="compositionally biased region" description="Basic and acidic residues" evidence="1">
    <location>
        <begin position="1"/>
        <end position="25"/>
    </location>
</feature>
<dbReference type="Proteomes" id="UP001612915">
    <property type="component" value="Unassembled WGS sequence"/>
</dbReference>
<evidence type="ECO:0000256" key="2">
    <source>
        <dbReference type="SAM" id="Phobius"/>
    </source>
</evidence>
<dbReference type="Gene3D" id="3.40.1690.10">
    <property type="entry name" value="secretion proteins EscU"/>
    <property type="match status" value="1"/>
</dbReference>
<dbReference type="SUPFAM" id="SSF160544">
    <property type="entry name" value="EscU C-terminal domain-like"/>
    <property type="match status" value="1"/>
</dbReference>
<evidence type="ECO:0000313" key="4">
    <source>
        <dbReference type="Proteomes" id="UP001612915"/>
    </source>
</evidence>
<dbReference type="InterPro" id="IPR006135">
    <property type="entry name" value="T3SS_substrate_exporter"/>
</dbReference>
<organism evidence="3 4">
    <name type="scientific">Spongisporangium articulatum</name>
    <dbReference type="NCBI Taxonomy" id="3362603"/>
    <lineage>
        <taxon>Bacteria</taxon>
        <taxon>Bacillati</taxon>
        <taxon>Actinomycetota</taxon>
        <taxon>Actinomycetes</taxon>
        <taxon>Kineosporiales</taxon>
        <taxon>Kineosporiaceae</taxon>
        <taxon>Spongisporangium</taxon>
    </lineage>
</organism>
<dbReference type="RefSeq" id="WP_398274555.1">
    <property type="nucleotide sequence ID" value="NZ_JBITLV010000001.1"/>
</dbReference>
<keyword evidence="3" id="KW-0966">Cell projection</keyword>
<dbReference type="PANTHER" id="PTHR30531:SF12">
    <property type="entry name" value="FLAGELLAR BIOSYNTHETIC PROTEIN FLHB"/>
    <property type="match status" value="1"/>
</dbReference>
<dbReference type="PANTHER" id="PTHR30531">
    <property type="entry name" value="FLAGELLAR BIOSYNTHETIC PROTEIN FLHB"/>
    <property type="match status" value="1"/>
</dbReference>
<feature type="compositionally biased region" description="Low complexity" evidence="1">
    <location>
        <begin position="348"/>
        <end position="359"/>
    </location>
</feature>
<sequence>MAGDEADKTEDPTPKRLREARREGQVARTQDAPTWVAIAAGAAMVPRSVSATGEQARLLLAKLPAVAADPSPAQCLQVLADLPMAVIRGAAPVCLAAALGAILATAAQGVYPSGKALKPNFKRMNPKEGVKRMFGPKAAWEAVKSLAKVIVIGAVVTIMGRNLVPDLVGHGVMTLSATVDYARRGLETTVWAAAVAGLVLAVFDYAYQRRTVMKQLKMSKYEIKQEHKQQEGDPHLKGAIRSKQMAMSRNRMMAATASASVVLVNPTHISVAIRYLPGGGAPKVVAKGAGGTALKIREVARENRIPVVEDKPLARTLFRICELNDEIPAELYLAVARILAFVMAAGRPSRTARPTRPTPTQVPDLPTRAQLRRRRRNEIKAARSS</sequence>
<feature type="transmembrane region" description="Helical" evidence="2">
    <location>
        <begin position="189"/>
        <end position="207"/>
    </location>
</feature>
<dbReference type="Pfam" id="PF01312">
    <property type="entry name" value="Bac_export_2"/>
    <property type="match status" value="1"/>
</dbReference>
<gene>
    <name evidence="3" type="ORF">ACIB24_02290</name>
</gene>
<evidence type="ECO:0000313" key="3">
    <source>
        <dbReference type="EMBL" id="MFI7585888.1"/>
    </source>
</evidence>